<sequence length="389" mass="44837">MGCLLYTQILKPQGFRNINLVCRTTAMVKTMFKNLIAKCFSCCGDYQVQRKRYSLDDVKIDSEVSDIVTSEKQPKMKKTQPDKLNIKGQVFDGKNTMLETKSRLSSKTMHQQSKNKEDIEKKSELSSKTKAGTGLYQKSKIETEPKFLSSGMVKMAILKRNKSSERVKMGFYKCDQKINIQHDRCNGKNNLESKNIHRNDAKDNTLAEDIKPKDLFNRRHAYKSQNTEQTNVKDIVSVYREQSERYKEEKASNVETFKPSSDQVGMHIDQSNTNSASHRLCDKIAGKEYNKLVGEELLNTQYGDTYKVDSQQTLTEKNVGVFRNEKSIEEYLLEVSLESESRNTESETDVSCSIDFYDKKEFSKILLKTIKHYLKETQISTMKKSKRKG</sequence>
<dbReference type="RefSeq" id="XP_007603879.1">
    <property type="nucleotide sequence ID" value="XM_007603817.1"/>
</dbReference>
<protein>
    <submittedName>
        <fullName evidence="2">Uncharacterized protein</fullName>
    </submittedName>
</protein>
<gene>
    <name evidence="2" type="ORF">VICG_00426</name>
</gene>
<proteinExistence type="predicted"/>
<accession>L2GQ00</accession>
<evidence type="ECO:0000313" key="3">
    <source>
        <dbReference type="Proteomes" id="UP000011082"/>
    </source>
</evidence>
<evidence type="ECO:0000256" key="1">
    <source>
        <dbReference type="SAM" id="MobiDB-lite"/>
    </source>
</evidence>
<dbReference type="GeneID" id="19881144"/>
<keyword evidence="3" id="KW-1185">Reference proteome</keyword>
<evidence type="ECO:0000313" key="2">
    <source>
        <dbReference type="EMBL" id="ELA42674.1"/>
    </source>
</evidence>
<dbReference type="InParanoid" id="L2GQ00"/>
<dbReference type="Proteomes" id="UP000011082">
    <property type="component" value="Unassembled WGS sequence"/>
</dbReference>
<dbReference type="HOGENOM" id="CLU_710185_0_0_1"/>
<dbReference type="VEuPathDB" id="MicrosporidiaDB:VICG_00426"/>
<organism evidence="2 3">
    <name type="scientific">Vittaforma corneae (strain ATCC 50505)</name>
    <name type="common">Microsporidian parasite</name>
    <name type="synonym">Nosema corneum</name>
    <dbReference type="NCBI Taxonomy" id="993615"/>
    <lineage>
        <taxon>Eukaryota</taxon>
        <taxon>Fungi</taxon>
        <taxon>Fungi incertae sedis</taxon>
        <taxon>Microsporidia</taxon>
        <taxon>Nosematidae</taxon>
        <taxon>Vittaforma</taxon>
    </lineage>
</organism>
<feature type="compositionally biased region" description="Basic and acidic residues" evidence="1">
    <location>
        <begin position="114"/>
        <end position="127"/>
    </location>
</feature>
<feature type="compositionally biased region" description="Polar residues" evidence="1">
    <location>
        <begin position="100"/>
        <end position="112"/>
    </location>
</feature>
<name>L2GQ00_VITCO</name>
<dbReference type="AlphaFoldDB" id="L2GQ00"/>
<dbReference type="EMBL" id="JH370131">
    <property type="protein sequence ID" value="ELA42674.1"/>
    <property type="molecule type" value="Genomic_DNA"/>
</dbReference>
<feature type="region of interest" description="Disordered" evidence="1">
    <location>
        <begin position="100"/>
        <end position="131"/>
    </location>
</feature>
<reference evidence="3" key="1">
    <citation type="submission" date="2011-05" db="EMBL/GenBank/DDBJ databases">
        <title>The genome sequence of Vittaforma corneae strain ATCC 50505.</title>
        <authorList>
            <consortium name="The Broad Institute Genome Sequencing Platform"/>
            <person name="Cuomo C."/>
            <person name="Didier E."/>
            <person name="Bowers L."/>
            <person name="Young S.K."/>
            <person name="Zeng Q."/>
            <person name="Gargeya S."/>
            <person name="Fitzgerald M."/>
            <person name="Haas B."/>
            <person name="Abouelleil A."/>
            <person name="Alvarado L."/>
            <person name="Arachchi H.M."/>
            <person name="Berlin A."/>
            <person name="Chapman S.B."/>
            <person name="Gearin G."/>
            <person name="Goldberg J."/>
            <person name="Griggs A."/>
            <person name="Gujja S."/>
            <person name="Hansen M."/>
            <person name="Heiman D."/>
            <person name="Howarth C."/>
            <person name="Larimer J."/>
            <person name="Lui A."/>
            <person name="MacDonald P.J.P."/>
            <person name="McCowen C."/>
            <person name="Montmayeur A."/>
            <person name="Murphy C."/>
            <person name="Neiman D."/>
            <person name="Pearson M."/>
            <person name="Priest M."/>
            <person name="Roberts A."/>
            <person name="Saif S."/>
            <person name="Shea T."/>
            <person name="Sisk P."/>
            <person name="Stolte C."/>
            <person name="Sykes S."/>
            <person name="Wortman J."/>
            <person name="Nusbaum C."/>
            <person name="Birren B."/>
        </authorList>
    </citation>
    <scope>NUCLEOTIDE SEQUENCE [LARGE SCALE GENOMIC DNA]</scope>
    <source>
        <strain evidence="3">ATCC 50505</strain>
    </source>
</reference>